<organism evidence="1 2">
    <name type="scientific">Hyalomma asiaticum</name>
    <name type="common">Tick</name>
    <dbReference type="NCBI Taxonomy" id="266040"/>
    <lineage>
        <taxon>Eukaryota</taxon>
        <taxon>Metazoa</taxon>
        <taxon>Ecdysozoa</taxon>
        <taxon>Arthropoda</taxon>
        <taxon>Chelicerata</taxon>
        <taxon>Arachnida</taxon>
        <taxon>Acari</taxon>
        <taxon>Parasitiformes</taxon>
        <taxon>Ixodida</taxon>
        <taxon>Ixodoidea</taxon>
        <taxon>Ixodidae</taxon>
        <taxon>Hyalomminae</taxon>
        <taxon>Hyalomma</taxon>
    </lineage>
</organism>
<accession>A0ACB7S3D1</accession>
<proteinExistence type="predicted"/>
<name>A0ACB7S3D1_HYAAI</name>
<dbReference type="Proteomes" id="UP000821845">
    <property type="component" value="Chromosome 6"/>
</dbReference>
<protein>
    <submittedName>
        <fullName evidence="1">Uncharacterized protein</fullName>
    </submittedName>
</protein>
<evidence type="ECO:0000313" key="1">
    <source>
        <dbReference type="EMBL" id="KAH6928446.1"/>
    </source>
</evidence>
<gene>
    <name evidence="1" type="ORF">HPB50_016593</name>
</gene>
<evidence type="ECO:0000313" key="2">
    <source>
        <dbReference type="Proteomes" id="UP000821845"/>
    </source>
</evidence>
<keyword evidence="2" id="KW-1185">Reference proteome</keyword>
<dbReference type="EMBL" id="CM023486">
    <property type="protein sequence ID" value="KAH6928446.1"/>
    <property type="molecule type" value="Genomic_DNA"/>
</dbReference>
<reference evidence="1" key="1">
    <citation type="submission" date="2020-05" db="EMBL/GenBank/DDBJ databases">
        <title>Large-scale comparative analyses of tick genomes elucidate their genetic diversity and vector capacities.</title>
        <authorList>
            <person name="Jia N."/>
            <person name="Wang J."/>
            <person name="Shi W."/>
            <person name="Du L."/>
            <person name="Sun Y."/>
            <person name="Zhan W."/>
            <person name="Jiang J."/>
            <person name="Wang Q."/>
            <person name="Zhang B."/>
            <person name="Ji P."/>
            <person name="Sakyi L.B."/>
            <person name="Cui X."/>
            <person name="Yuan T."/>
            <person name="Jiang B."/>
            <person name="Yang W."/>
            <person name="Lam T.T.-Y."/>
            <person name="Chang Q."/>
            <person name="Ding S."/>
            <person name="Wang X."/>
            <person name="Zhu J."/>
            <person name="Ruan X."/>
            <person name="Zhao L."/>
            <person name="Wei J."/>
            <person name="Que T."/>
            <person name="Du C."/>
            <person name="Cheng J."/>
            <person name="Dai P."/>
            <person name="Han X."/>
            <person name="Huang E."/>
            <person name="Gao Y."/>
            <person name="Liu J."/>
            <person name="Shao H."/>
            <person name="Ye R."/>
            <person name="Li L."/>
            <person name="Wei W."/>
            <person name="Wang X."/>
            <person name="Wang C."/>
            <person name="Yang T."/>
            <person name="Huo Q."/>
            <person name="Li W."/>
            <person name="Guo W."/>
            <person name="Chen H."/>
            <person name="Zhou L."/>
            <person name="Ni X."/>
            <person name="Tian J."/>
            <person name="Zhou Y."/>
            <person name="Sheng Y."/>
            <person name="Liu T."/>
            <person name="Pan Y."/>
            <person name="Xia L."/>
            <person name="Li J."/>
            <person name="Zhao F."/>
            <person name="Cao W."/>
        </authorList>
    </citation>
    <scope>NUCLEOTIDE SEQUENCE</scope>
    <source>
        <strain evidence="1">Hyas-2018</strain>
    </source>
</reference>
<comment type="caution">
    <text evidence="1">The sequence shown here is derived from an EMBL/GenBank/DDBJ whole genome shotgun (WGS) entry which is preliminary data.</text>
</comment>
<sequence>MSTGDEPPAHEDILQLLQVQSVVKKVPSELTNVRRIVQYAKDPDDDGSIQDPLGATPFEAYFIWATLLVTALVIVFLLAYRVRPTATEGGGNEAGDASKPLLVPTRGGEEAIQLDFDDGSSKNSFMESIMKTLKSLEE</sequence>